<feature type="region of interest" description="Disordered" evidence="1">
    <location>
        <begin position="81"/>
        <end position="140"/>
    </location>
</feature>
<reference evidence="3" key="1">
    <citation type="submission" date="2022-11" db="UniProtKB">
        <authorList>
            <consortium name="WormBaseParasite"/>
        </authorList>
    </citation>
    <scope>IDENTIFICATION</scope>
</reference>
<evidence type="ECO:0000313" key="2">
    <source>
        <dbReference type="Proteomes" id="UP000887578"/>
    </source>
</evidence>
<keyword evidence="2" id="KW-1185">Reference proteome</keyword>
<organism evidence="2 3">
    <name type="scientific">Panagrolaimus davidi</name>
    <dbReference type="NCBI Taxonomy" id="227884"/>
    <lineage>
        <taxon>Eukaryota</taxon>
        <taxon>Metazoa</taxon>
        <taxon>Ecdysozoa</taxon>
        <taxon>Nematoda</taxon>
        <taxon>Chromadorea</taxon>
        <taxon>Rhabditida</taxon>
        <taxon>Tylenchina</taxon>
        <taxon>Panagrolaimomorpha</taxon>
        <taxon>Panagrolaimoidea</taxon>
        <taxon>Panagrolaimidae</taxon>
        <taxon>Panagrolaimus</taxon>
    </lineage>
</organism>
<proteinExistence type="predicted"/>
<dbReference type="AlphaFoldDB" id="A0A914QG67"/>
<sequence length="368" mass="41891">MTSDLIYVFNINLDSNPSNQPQMQGGTGKMEVPPQLPQYQRPSMQAMNLPGMMPPNSQFQQPFQNPQMHSKMQPVNLTLQTMSPPKQQNGPLQQMPPPQPQKQFQYSTMEQMDPPKQMPPPQPQKQFQQMPPPQPQNQFQYSTMEQMDPPKQMPPPQPQKQFQYSTMEQMDPPKQLAPQQQMLPPPTPNRFPPVQQMGHMPQVQLQPMPSMQSLGSFWPPSMQSLGFPTRPMSLQMLPPQYPVMETTVDKPPVEFADKADDTDIGFNGTKQPRMKSNNNEEAYPFGRPSDSALVEICVTPFTQLDQIFISNNSTCSKHVEFIADFLKCQIGIYEHGDLAKFGKWEIGSYPVTLILSFVDGFYSVVQDL</sequence>
<dbReference type="Proteomes" id="UP000887578">
    <property type="component" value="Unplaced"/>
</dbReference>
<name>A0A914QG67_9BILA</name>
<feature type="compositionally biased region" description="Polar residues" evidence="1">
    <location>
        <begin position="268"/>
        <end position="278"/>
    </location>
</feature>
<evidence type="ECO:0000313" key="3">
    <source>
        <dbReference type="WBParaSite" id="PDA_v2.g30403.t1"/>
    </source>
</evidence>
<feature type="region of interest" description="Disordered" evidence="1">
    <location>
        <begin position="256"/>
        <end position="278"/>
    </location>
</feature>
<dbReference type="WBParaSite" id="PDA_v2.g30403.t1">
    <property type="protein sequence ID" value="PDA_v2.g30403.t1"/>
    <property type="gene ID" value="PDA_v2.g30403"/>
</dbReference>
<accession>A0A914QG67</accession>
<protein>
    <submittedName>
        <fullName evidence="3">Uncharacterized protein</fullName>
    </submittedName>
</protein>
<evidence type="ECO:0000256" key="1">
    <source>
        <dbReference type="SAM" id="MobiDB-lite"/>
    </source>
</evidence>